<proteinExistence type="predicted"/>
<reference evidence="1" key="1">
    <citation type="submission" date="2022-05" db="EMBL/GenBank/DDBJ databases">
        <authorList>
            <person name="Okamura Y."/>
        </authorList>
    </citation>
    <scope>NUCLEOTIDE SEQUENCE</scope>
</reference>
<dbReference type="AlphaFoldDB" id="A0A9P0THM6"/>
<comment type="caution">
    <text evidence="1">The sequence shown here is derived from an EMBL/GenBank/DDBJ whole genome shotgun (WGS) entry which is preliminary data.</text>
</comment>
<accession>A0A9P0THM6</accession>
<sequence>MRLWYAAIRRNEEPRGKRILMYGKYVYTEIENIVILKSFSFTLVQLAFVAQRPTPAASSAFFPRQVFAIEDQWLLERHLVIQLVILRRSADRKRDAIEYYTII</sequence>
<dbReference type="Proteomes" id="UP001152562">
    <property type="component" value="Unassembled WGS sequence"/>
</dbReference>
<evidence type="ECO:0000313" key="2">
    <source>
        <dbReference type="Proteomes" id="UP001152562"/>
    </source>
</evidence>
<evidence type="ECO:0000313" key="1">
    <source>
        <dbReference type="EMBL" id="CAH4032449.1"/>
    </source>
</evidence>
<keyword evidence="2" id="KW-1185">Reference proteome</keyword>
<dbReference type="EMBL" id="CALOZG010000029">
    <property type="protein sequence ID" value="CAH4032449.1"/>
    <property type="molecule type" value="Genomic_DNA"/>
</dbReference>
<protein>
    <submittedName>
        <fullName evidence="1">Uncharacterized protein</fullName>
    </submittedName>
</protein>
<organism evidence="1 2">
    <name type="scientific">Pieris brassicae</name>
    <name type="common">White butterfly</name>
    <name type="synonym">Large white butterfly</name>
    <dbReference type="NCBI Taxonomy" id="7116"/>
    <lineage>
        <taxon>Eukaryota</taxon>
        <taxon>Metazoa</taxon>
        <taxon>Ecdysozoa</taxon>
        <taxon>Arthropoda</taxon>
        <taxon>Hexapoda</taxon>
        <taxon>Insecta</taxon>
        <taxon>Pterygota</taxon>
        <taxon>Neoptera</taxon>
        <taxon>Endopterygota</taxon>
        <taxon>Lepidoptera</taxon>
        <taxon>Glossata</taxon>
        <taxon>Ditrysia</taxon>
        <taxon>Papilionoidea</taxon>
        <taxon>Pieridae</taxon>
        <taxon>Pierinae</taxon>
        <taxon>Pieris</taxon>
    </lineage>
</organism>
<gene>
    <name evidence="1" type="ORF">PIBRA_LOCUS8831</name>
</gene>
<name>A0A9P0THM6_PIEBR</name>